<dbReference type="Pfam" id="PF20147">
    <property type="entry name" value="Crinkler"/>
    <property type="match status" value="1"/>
</dbReference>
<comment type="subcellular location">
    <subcellularLocation>
        <location evidence="1">Host cell</location>
    </subcellularLocation>
    <subcellularLocation>
        <location evidence="2">Secreted</location>
    </subcellularLocation>
</comment>
<keyword evidence="6" id="KW-1185">Reference proteome</keyword>
<evidence type="ECO:0000256" key="1">
    <source>
        <dbReference type="ARBA" id="ARBA00004340"/>
    </source>
</evidence>
<dbReference type="EMBL" id="BSXW01000462">
    <property type="protein sequence ID" value="GMF23076.1"/>
    <property type="molecule type" value="Genomic_DNA"/>
</dbReference>
<dbReference type="Proteomes" id="UP001165083">
    <property type="component" value="Unassembled WGS sequence"/>
</dbReference>
<reference evidence="5" key="1">
    <citation type="submission" date="2023-04" db="EMBL/GenBank/DDBJ databases">
        <title>Phytophthora lilii NBRC 32176.</title>
        <authorList>
            <person name="Ichikawa N."/>
            <person name="Sato H."/>
            <person name="Tonouchi N."/>
        </authorList>
    </citation>
    <scope>NUCLEOTIDE SEQUENCE</scope>
    <source>
        <strain evidence="5">NBRC 32176</strain>
    </source>
</reference>
<protein>
    <submittedName>
        <fullName evidence="5">Unnamed protein product</fullName>
    </submittedName>
</protein>
<dbReference type="AlphaFoldDB" id="A0A9W6TYT0"/>
<keyword evidence="3" id="KW-0964">Secreted</keyword>
<proteinExistence type="predicted"/>
<accession>A0A9W6TYT0</accession>
<evidence type="ECO:0000259" key="4">
    <source>
        <dbReference type="Pfam" id="PF20147"/>
    </source>
</evidence>
<dbReference type="GO" id="GO:0005576">
    <property type="term" value="C:extracellular region"/>
    <property type="evidence" value="ECO:0007669"/>
    <property type="project" value="UniProtKB-SubCell"/>
</dbReference>
<evidence type="ECO:0000313" key="5">
    <source>
        <dbReference type="EMBL" id="GMF23076.1"/>
    </source>
</evidence>
<evidence type="ECO:0000256" key="3">
    <source>
        <dbReference type="ARBA" id="ARBA00022525"/>
    </source>
</evidence>
<dbReference type="GO" id="GO:0043657">
    <property type="term" value="C:host cell"/>
    <property type="evidence" value="ECO:0007669"/>
    <property type="project" value="UniProtKB-SubCell"/>
</dbReference>
<name>A0A9W6TYT0_9STRA</name>
<feature type="domain" description="Crinkler effector protein N-terminal" evidence="4">
    <location>
        <begin position="67"/>
        <end position="129"/>
    </location>
</feature>
<sequence length="140" mass="15630">MGSRDTLTISMARLLLQSKENFVLLRFSKQPVLTQSSEMLSWQMSLRRKNIDESAKLPTRRRSMGVVISVNVDEDLTVARQKDEIKAKNAKLWKSVDAASLKLYLAKTADGTWVKREEVERGLSVASGSKELSTAELSSG</sequence>
<dbReference type="InterPro" id="IPR045379">
    <property type="entry name" value="Crinkler_N"/>
</dbReference>
<evidence type="ECO:0000256" key="2">
    <source>
        <dbReference type="ARBA" id="ARBA00004613"/>
    </source>
</evidence>
<gene>
    <name evidence="5" type="ORF">Plil01_000926800</name>
</gene>
<evidence type="ECO:0000313" key="6">
    <source>
        <dbReference type="Proteomes" id="UP001165083"/>
    </source>
</evidence>
<organism evidence="5 6">
    <name type="scientific">Phytophthora lilii</name>
    <dbReference type="NCBI Taxonomy" id="2077276"/>
    <lineage>
        <taxon>Eukaryota</taxon>
        <taxon>Sar</taxon>
        <taxon>Stramenopiles</taxon>
        <taxon>Oomycota</taxon>
        <taxon>Peronosporomycetes</taxon>
        <taxon>Peronosporales</taxon>
        <taxon>Peronosporaceae</taxon>
        <taxon>Phytophthora</taxon>
    </lineage>
</organism>
<comment type="caution">
    <text evidence="5">The sequence shown here is derived from an EMBL/GenBank/DDBJ whole genome shotgun (WGS) entry which is preliminary data.</text>
</comment>